<keyword evidence="2" id="KW-1185">Reference proteome</keyword>
<dbReference type="AlphaFoldDB" id="A0A8E5MJD2"/>
<dbReference type="RefSeq" id="XP_042999604.1">
    <property type="nucleotide sequence ID" value="XM_043143669.1"/>
</dbReference>
<evidence type="ECO:0000313" key="2">
    <source>
        <dbReference type="Proteomes" id="UP000027002"/>
    </source>
</evidence>
<protein>
    <submittedName>
        <fullName evidence="1">Uncharacterized protein</fullName>
    </submittedName>
</protein>
<dbReference type="Proteomes" id="UP000027002">
    <property type="component" value="Chromosome 5"/>
</dbReference>
<dbReference type="KEGG" id="uvi:66066949"/>
<name>A0A8E5MJD2_USTVR</name>
<accession>A0A8E5MJD2</accession>
<evidence type="ECO:0000313" key="1">
    <source>
        <dbReference type="EMBL" id="QUC21931.1"/>
    </source>
</evidence>
<dbReference type="GeneID" id="66066949"/>
<organism evidence="1 2">
    <name type="scientific">Ustilaginoidea virens</name>
    <name type="common">Rice false smut fungus</name>
    <name type="synonym">Villosiclava virens</name>
    <dbReference type="NCBI Taxonomy" id="1159556"/>
    <lineage>
        <taxon>Eukaryota</taxon>
        <taxon>Fungi</taxon>
        <taxon>Dikarya</taxon>
        <taxon>Ascomycota</taxon>
        <taxon>Pezizomycotina</taxon>
        <taxon>Sordariomycetes</taxon>
        <taxon>Hypocreomycetidae</taxon>
        <taxon>Hypocreales</taxon>
        <taxon>Clavicipitaceae</taxon>
        <taxon>Ustilaginoidea</taxon>
    </lineage>
</organism>
<proteinExistence type="predicted"/>
<gene>
    <name evidence="1" type="ORF">UV8b_06172</name>
</gene>
<sequence length="115" mass="12690">MRNSWAKLKHQTRPCPTHMPSFFGENHDRGGMYYGTMQAATAHHRQWGRRPDLTYSMTLASTSFATAAVCDAATLRRFDSLCVTLLASSPACFDCLLDPLGCPSRRAVAPPSLQV</sequence>
<dbReference type="EMBL" id="CP072757">
    <property type="protein sequence ID" value="QUC21931.1"/>
    <property type="molecule type" value="Genomic_DNA"/>
</dbReference>
<reference evidence="1" key="1">
    <citation type="submission" date="2020-03" db="EMBL/GenBank/DDBJ databases">
        <title>A mixture of massive structural variations and highly conserved coding sequences in Ustilaginoidea virens genome.</title>
        <authorList>
            <person name="Zhang K."/>
            <person name="Zhao Z."/>
            <person name="Zhang Z."/>
            <person name="Li Y."/>
            <person name="Hsiang T."/>
            <person name="Sun W."/>
        </authorList>
    </citation>
    <scope>NUCLEOTIDE SEQUENCE</scope>
    <source>
        <strain evidence="1">UV-8b</strain>
    </source>
</reference>